<feature type="transmembrane region" description="Helical" evidence="1">
    <location>
        <begin position="18"/>
        <end position="35"/>
    </location>
</feature>
<sequence>MNLLYQQERRINKFENRLFFLFMLLVFFSFVLHLFEFHLY</sequence>
<protein>
    <submittedName>
        <fullName evidence="2">Putative membrane protein</fullName>
    </submittedName>
</protein>
<dbReference type="EMBL" id="JGDS01000064">
    <property type="protein sequence ID" value="EXZ71687.1"/>
    <property type="molecule type" value="Genomic_DNA"/>
</dbReference>
<accession>A0A016BSF2</accession>
<proteinExistence type="predicted"/>
<keyword evidence="1" id="KW-0812">Transmembrane</keyword>
<dbReference type="AlphaFoldDB" id="A0A016BSF2"/>
<gene>
    <name evidence="2" type="ORF">M123_3952</name>
</gene>
<dbReference type="PATRIC" id="fig|1339314.3.peg.4102"/>
<name>A0A016BSF2_BACFG</name>
<reference evidence="2 3" key="1">
    <citation type="submission" date="2014-02" db="EMBL/GenBank/DDBJ databases">
        <authorList>
            <person name="Sears C."/>
            <person name="Carroll K."/>
            <person name="Sack B.R."/>
            <person name="Qadri F."/>
            <person name="Myers L.L."/>
            <person name="Chung G.-T."/>
            <person name="Escheverria P."/>
            <person name="Fraser C.M."/>
            <person name="Sadzewicz L."/>
            <person name="Shefchek K.A."/>
            <person name="Tallon L."/>
            <person name="Das S.P."/>
            <person name="Daugherty S."/>
            <person name="Mongodin E.F."/>
        </authorList>
    </citation>
    <scope>NUCLEOTIDE SEQUENCE [LARGE SCALE GENOMIC DNA]</scope>
    <source>
        <strain evidence="2 3">3976T8</strain>
    </source>
</reference>
<evidence type="ECO:0000256" key="1">
    <source>
        <dbReference type="SAM" id="Phobius"/>
    </source>
</evidence>
<dbReference type="Proteomes" id="UP000020938">
    <property type="component" value="Unassembled WGS sequence"/>
</dbReference>
<evidence type="ECO:0000313" key="3">
    <source>
        <dbReference type="Proteomes" id="UP000020938"/>
    </source>
</evidence>
<comment type="caution">
    <text evidence="2">The sequence shown here is derived from an EMBL/GenBank/DDBJ whole genome shotgun (WGS) entry which is preliminary data.</text>
</comment>
<keyword evidence="1" id="KW-1133">Transmembrane helix</keyword>
<organism evidence="2 3">
    <name type="scientific">Bacteroides fragilis str. 3976T8</name>
    <dbReference type="NCBI Taxonomy" id="1339314"/>
    <lineage>
        <taxon>Bacteria</taxon>
        <taxon>Pseudomonadati</taxon>
        <taxon>Bacteroidota</taxon>
        <taxon>Bacteroidia</taxon>
        <taxon>Bacteroidales</taxon>
        <taxon>Bacteroidaceae</taxon>
        <taxon>Bacteroides</taxon>
    </lineage>
</organism>
<keyword evidence="1" id="KW-0472">Membrane</keyword>
<evidence type="ECO:0000313" key="2">
    <source>
        <dbReference type="EMBL" id="EXZ71687.1"/>
    </source>
</evidence>